<dbReference type="AlphaFoldDB" id="A0A0F2ME09"/>
<reference evidence="1 2" key="2">
    <citation type="journal article" date="2015" name="Eukaryot. Cell">
        <title>Asexual propagation of a virulent clone complex in a human and feline outbreak of sporotrichosis.</title>
        <authorList>
            <person name="Teixeira Mde M."/>
            <person name="Rodrigues A.M."/>
            <person name="Tsui C.K."/>
            <person name="de Almeida L.G."/>
            <person name="Van Diepeningen A.D."/>
            <person name="van den Ende B.G."/>
            <person name="Fernandes G.F."/>
            <person name="Kano R."/>
            <person name="Hamelin R.C."/>
            <person name="Lopes-Bezerra L.M."/>
            <person name="Vasconcelos A.T."/>
            <person name="de Hoog S."/>
            <person name="de Camargo Z.P."/>
            <person name="Felipe M.S."/>
        </authorList>
    </citation>
    <scope>NUCLEOTIDE SEQUENCE [LARGE SCALE GENOMIC DNA]</scope>
    <source>
        <strain evidence="1 2">1099-18</strain>
    </source>
</reference>
<dbReference type="GeneID" id="27669589"/>
<dbReference type="RefSeq" id="XP_016590599.1">
    <property type="nucleotide sequence ID" value="XM_016734312.1"/>
</dbReference>
<evidence type="ECO:0000313" key="1">
    <source>
        <dbReference type="EMBL" id="KJR87923.1"/>
    </source>
</evidence>
<accession>A0A0F2ME09</accession>
<gene>
    <name evidence="1" type="ORF">SPSK_07653</name>
</gene>
<comment type="caution">
    <text evidence="1">The sequence shown here is derived from an EMBL/GenBank/DDBJ whole genome shotgun (WGS) entry which is preliminary data.</text>
</comment>
<dbReference type="Proteomes" id="UP000033710">
    <property type="component" value="Unassembled WGS sequence"/>
</dbReference>
<name>A0A0F2ME09_SPOSC</name>
<organism evidence="1 2">
    <name type="scientific">Sporothrix schenckii 1099-18</name>
    <dbReference type="NCBI Taxonomy" id="1397361"/>
    <lineage>
        <taxon>Eukaryota</taxon>
        <taxon>Fungi</taxon>
        <taxon>Dikarya</taxon>
        <taxon>Ascomycota</taxon>
        <taxon>Pezizomycotina</taxon>
        <taxon>Sordariomycetes</taxon>
        <taxon>Sordariomycetidae</taxon>
        <taxon>Ophiostomatales</taxon>
        <taxon>Ophiostomataceae</taxon>
        <taxon>Sporothrix</taxon>
    </lineage>
</organism>
<dbReference type="EMBL" id="AXCR01000004">
    <property type="protein sequence ID" value="KJR87923.1"/>
    <property type="molecule type" value="Genomic_DNA"/>
</dbReference>
<dbReference type="VEuPathDB" id="FungiDB:SPSK_07653"/>
<evidence type="ECO:0000313" key="2">
    <source>
        <dbReference type="Proteomes" id="UP000033710"/>
    </source>
</evidence>
<protein>
    <submittedName>
        <fullName evidence="1">Uncharacterized protein</fullName>
    </submittedName>
</protein>
<proteinExistence type="predicted"/>
<reference evidence="1 2" key="1">
    <citation type="journal article" date="2014" name="BMC Genomics">
        <title>Comparative genomics of the major fungal agents of human and animal Sporotrichosis: Sporothrix schenckii and Sporothrix brasiliensis.</title>
        <authorList>
            <person name="Teixeira M.M."/>
            <person name="de Almeida L.G."/>
            <person name="Kubitschek-Barreira P."/>
            <person name="Alves F.L."/>
            <person name="Kioshima E.S."/>
            <person name="Abadio A.K."/>
            <person name="Fernandes L."/>
            <person name="Derengowski L.S."/>
            <person name="Ferreira K.S."/>
            <person name="Souza R.C."/>
            <person name="Ruiz J.C."/>
            <person name="de Andrade N.C."/>
            <person name="Paes H.C."/>
            <person name="Nicola A.M."/>
            <person name="Albuquerque P."/>
            <person name="Gerber A.L."/>
            <person name="Martins V.P."/>
            <person name="Peconick L.D."/>
            <person name="Neto A.V."/>
            <person name="Chaucanez C.B."/>
            <person name="Silva P.A."/>
            <person name="Cunha O.L."/>
            <person name="de Oliveira F.F."/>
            <person name="dos Santos T.C."/>
            <person name="Barros A.L."/>
            <person name="Soares M.A."/>
            <person name="de Oliveira L.M."/>
            <person name="Marini M.M."/>
            <person name="Villalobos-Duno H."/>
            <person name="Cunha M.M."/>
            <person name="de Hoog S."/>
            <person name="da Silveira J.F."/>
            <person name="Henrissat B."/>
            <person name="Nino-Vega G.A."/>
            <person name="Cisalpino P.S."/>
            <person name="Mora-Montes H.M."/>
            <person name="Almeida S.R."/>
            <person name="Stajich J.E."/>
            <person name="Lopes-Bezerra L.M."/>
            <person name="Vasconcelos A.T."/>
            <person name="Felipe M.S."/>
        </authorList>
    </citation>
    <scope>NUCLEOTIDE SEQUENCE [LARGE SCALE GENOMIC DNA]</scope>
    <source>
        <strain evidence="1 2">1099-18</strain>
    </source>
</reference>
<dbReference type="KEGG" id="ssck:SPSK_07653"/>
<sequence length="367" mass="40848">MVVKLCASFVALDLKEWPLGNDEVFVSECPFRDGGRADVRPAQLEPQKVAAERRHRRRRSRRQCAALDVQELAQVFLDSLCQQAVSPLQCGSYYLPKMSVQLARAVRKRRRRLNPARAHAWCHDLAERGVGDGVAEAPVVNVSAVVLVVLGTRQHAVNVDKARQRRRQCDRPLLVGQDGVRMRHIPLQEIVDVVGNQQSIVFARQTHQLLAPCDRHAAARRVGRCRHYVHHVAVGLAVWCQVGLVRIRHGRARSKLLESALQRLYIGTFVVFGHGTQPACETRIFKDGAHQEVARRRHPDTGRVGRVCKRLQDARRVLARAAGNANAAWVVGHAVHRENPAQVTGQQLAQKLKASVGAVLQAADGHV</sequence>